<evidence type="ECO:0000256" key="1">
    <source>
        <dbReference type="SAM" id="MobiDB-lite"/>
    </source>
</evidence>
<organism evidence="3 4">
    <name type="scientific">Pseudarthrobacter quantipunctorum</name>
    <dbReference type="NCBI Taxonomy" id="3128980"/>
    <lineage>
        <taxon>Bacteria</taxon>
        <taxon>Bacillati</taxon>
        <taxon>Actinomycetota</taxon>
        <taxon>Actinomycetes</taxon>
        <taxon>Micrococcales</taxon>
        <taxon>Micrococcaceae</taxon>
        <taxon>Pseudarthrobacter</taxon>
    </lineage>
</organism>
<dbReference type="RefSeq" id="WP_406633117.1">
    <property type="nucleotide sequence ID" value="NZ_CP148033.1"/>
</dbReference>
<feature type="region of interest" description="Disordered" evidence="1">
    <location>
        <begin position="33"/>
        <end position="103"/>
    </location>
</feature>
<proteinExistence type="predicted"/>
<dbReference type="Proteomes" id="UP001623384">
    <property type="component" value="Chromosome"/>
</dbReference>
<accession>A0ABZ2R8T9</accession>
<dbReference type="InterPro" id="IPR043724">
    <property type="entry name" value="DUF5666"/>
</dbReference>
<protein>
    <submittedName>
        <fullName evidence="3">DUF5666 domain-containing protein</fullName>
    </submittedName>
</protein>
<name>A0ABZ2R8T9_9MICC</name>
<reference evidence="3 4" key="1">
    <citation type="submission" date="2024-03" db="EMBL/GenBank/DDBJ databases">
        <title>Rhodococcus navarretei sp. nov. and Pseudarthrobacter quantumdoti sp. nov., two new species with the ability to biosynthesize Quantum Dots isolated from soil samples at Union Glacier, Antarctica.</title>
        <authorList>
            <person name="Vargas M."/>
        </authorList>
    </citation>
    <scope>NUCLEOTIDE SEQUENCE [LARGE SCALE GENOMIC DNA]</scope>
    <source>
        <strain evidence="3 4">RC-2-3</strain>
    </source>
</reference>
<feature type="compositionally biased region" description="Pro residues" evidence="1">
    <location>
        <begin position="35"/>
        <end position="45"/>
    </location>
</feature>
<sequence length="207" mass="20908">MPVRKPLGFRKAALGGVVALALTGTGVVFAWAANEPPPPAPPSSSPPGKSGNAPGQNKMADQSKAPGRDKPDKAPRPQHLHSESVVKQADGTFETEVSQRGTVESVSDTSITVRSEDGYTQTYAVNAETKIAQLPAAPADGAAAKDDGGKRLKPSDGTIADISAGDVVRISGAKNGDAVTAERIVEGAGGGPGLGLGRGHGHGRGHK</sequence>
<feature type="compositionally biased region" description="Basic and acidic residues" evidence="1">
    <location>
        <begin position="66"/>
        <end position="84"/>
    </location>
</feature>
<keyword evidence="4" id="KW-1185">Reference proteome</keyword>
<feature type="compositionally biased region" description="Gly residues" evidence="1">
    <location>
        <begin position="187"/>
        <end position="198"/>
    </location>
</feature>
<feature type="region of interest" description="Disordered" evidence="1">
    <location>
        <begin position="186"/>
        <end position="207"/>
    </location>
</feature>
<dbReference type="Pfam" id="PF18914">
    <property type="entry name" value="DUF5666"/>
    <property type="match status" value="1"/>
</dbReference>
<evidence type="ECO:0000313" key="4">
    <source>
        <dbReference type="Proteomes" id="UP001623384"/>
    </source>
</evidence>
<feature type="compositionally biased region" description="Low complexity" evidence="1">
    <location>
        <begin position="46"/>
        <end position="55"/>
    </location>
</feature>
<dbReference type="EMBL" id="CP148033">
    <property type="protein sequence ID" value="WXK91863.1"/>
    <property type="molecule type" value="Genomic_DNA"/>
</dbReference>
<evidence type="ECO:0000313" key="3">
    <source>
        <dbReference type="EMBL" id="WXK91863.1"/>
    </source>
</evidence>
<feature type="domain" description="DUF5666" evidence="2">
    <location>
        <begin position="100"/>
        <end position="184"/>
    </location>
</feature>
<gene>
    <name evidence="3" type="ORF">WHH00_12275</name>
</gene>
<evidence type="ECO:0000259" key="2">
    <source>
        <dbReference type="Pfam" id="PF18914"/>
    </source>
</evidence>